<feature type="non-terminal residue" evidence="1">
    <location>
        <position position="44"/>
    </location>
</feature>
<proteinExistence type="predicted"/>
<dbReference type="AlphaFoldDB" id="A0A699Q408"/>
<evidence type="ECO:0000313" key="1">
    <source>
        <dbReference type="EMBL" id="GFC59501.1"/>
    </source>
</evidence>
<gene>
    <name evidence="1" type="ORF">Tci_831471</name>
</gene>
<organism evidence="1">
    <name type="scientific">Tanacetum cinerariifolium</name>
    <name type="common">Dalmatian daisy</name>
    <name type="synonym">Chrysanthemum cinerariifolium</name>
    <dbReference type="NCBI Taxonomy" id="118510"/>
    <lineage>
        <taxon>Eukaryota</taxon>
        <taxon>Viridiplantae</taxon>
        <taxon>Streptophyta</taxon>
        <taxon>Embryophyta</taxon>
        <taxon>Tracheophyta</taxon>
        <taxon>Spermatophyta</taxon>
        <taxon>Magnoliopsida</taxon>
        <taxon>eudicotyledons</taxon>
        <taxon>Gunneridae</taxon>
        <taxon>Pentapetalae</taxon>
        <taxon>asterids</taxon>
        <taxon>campanulids</taxon>
        <taxon>Asterales</taxon>
        <taxon>Asteraceae</taxon>
        <taxon>Asteroideae</taxon>
        <taxon>Anthemideae</taxon>
        <taxon>Anthemidinae</taxon>
        <taxon>Tanacetum</taxon>
    </lineage>
</organism>
<dbReference type="EMBL" id="BKCJ010981846">
    <property type="protein sequence ID" value="GFC59501.1"/>
    <property type="molecule type" value="Genomic_DNA"/>
</dbReference>
<accession>A0A699Q408</accession>
<reference evidence="1" key="1">
    <citation type="journal article" date="2019" name="Sci. Rep.">
        <title>Draft genome of Tanacetum cinerariifolium, the natural source of mosquito coil.</title>
        <authorList>
            <person name="Yamashiro T."/>
            <person name="Shiraishi A."/>
            <person name="Satake H."/>
            <person name="Nakayama K."/>
        </authorList>
    </citation>
    <scope>NUCLEOTIDE SEQUENCE</scope>
</reference>
<name>A0A699Q408_TANCI</name>
<sequence length="44" mass="5022">MRRIGNCEYAFTCEDLALICRISFPGYDVLVRNKISLNVFVLAP</sequence>
<comment type="caution">
    <text evidence="1">The sequence shown here is derived from an EMBL/GenBank/DDBJ whole genome shotgun (WGS) entry which is preliminary data.</text>
</comment>
<protein>
    <submittedName>
        <fullName evidence="1">Uncharacterized protein</fullName>
    </submittedName>
</protein>